<feature type="compositionally biased region" description="Acidic residues" evidence="11">
    <location>
        <begin position="944"/>
        <end position="966"/>
    </location>
</feature>
<dbReference type="Pfam" id="PF00096">
    <property type="entry name" value="zf-C2H2"/>
    <property type="match status" value="1"/>
</dbReference>
<feature type="region of interest" description="Disordered" evidence="11">
    <location>
        <begin position="51"/>
        <end position="80"/>
    </location>
</feature>
<feature type="compositionally biased region" description="Low complexity" evidence="11">
    <location>
        <begin position="558"/>
        <end position="568"/>
    </location>
</feature>
<feature type="region of interest" description="Disordered" evidence="11">
    <location>
        <begin position="1430"/>
        <end position="1463"/>
    </location>
</feature>
<keyword evidence="2" id="KW-0479">Metal-binding</keyword>
<feature type="compositionally biased region" description="Low complexity" evidence="11">
    <location>
        <begin position="1391"/>
        <end position="1403"/>
    </location>
</feature>
<evidence type="ECO:0000256" key="8">
    <source>
        <dbReference type="ARBA" id="ARBA00023163"/>
    </source>
</evidence>
<keyword evidence="5" id="KW-0862">Zinc</keyword>
<dbReference type="SUPFAM" id="SSF57667">
    <property type="entry name" value="beta-beta-alpha zinc fingers"/>
    <property type="match status" value="4"/>
</dbReference>
<dbReference type="GO" id="GO:0008270">
    <property type="term" value="F:zinc ion binding"/>
    <property type="evidence" value="ECO:0007669"/>
    <property type="project" value="UniProtKB-KW"/>
</dbReference>
<evidence type="ECO:0000256" key="10">
    <source>
        <dbReference type="PROSITE-ProRule" id="PRU00042"/>
    </source>
</evidence>
<evidence type="ECO:0000256" key="1">
    <source>
        <dbReference type="ARBA" id="ARBA00004123"/>
    </source>
</evidence>
<keyword evidence="8" id="KW-0804">Transcription</keyword>
<keyword evidence="6" id="KW-0805">Transcription regulation</keyword>
<feature type="compositionally biased region" description="Polar residues" evidence="11">
    <location>
        <begin position="1040"/>
        <end position="1054"/>
    </location>
</feature>
<feature type="compositionally biased region" description="Low complexity" evidence="11">
    <location>
        <begin position="1263"/>
        <end position="1278"/>
    </location>
</feature>
<feature type="compositionally biased region" description="Basic residues" evidence="11">
    <location>
        <begin position="905"/>
        <end position="923"/>
    </location>
</feature>
<feature type="domain" description="C2H2-type" evidence="12">
    <location>
        <begin position="854"/>
        <end position="881"/>
    </location>
</feature>
<dbReference type="GO" id="GO:0010468">
    <property type="term" value="P:regulation of gene expression"/>
    <property type="evidence" value="ECO:0007669"/>
    <property type="project" value="TreeGrafter"/>
</dbReference>
<evidence type="ECO:0000256" key="9">
    <source>
        <dbReference type="ARBA" id="ARBA00023242"/>
    </source>
</evidence>
<feature type="domain" description="C2H2-type" evidence="12">
    <location>
        <begin position="796"/>
        <end position="824"/>
    </location>
</feature>
<dbReference type="InterPro" id="IPR013087">
    <property type="entry name" value="Znf_C2H2_type"/>
</dbReference>
<feature type="region of interest" description="Disordered" evidence="11">
    <location>
        <begin position="1384"/>
        <end position="1405"/>
    </location>
</feature>
<feature type="compositionally biased region" description="Low complexity" evidence="11">
    <location>
        <begin position="64"/>
        <end position="78"/>
    </location>
</feature>
<evidence type="ECO:0000256" key="4">
    <source>
        <dbReference type="ARBA" id="ARBA00022771"/>
    </source>
</evidence>
<feature type="region of interest" description="Disordered" evidence="11">
    <location>
        <begin position="1220"/>
        <end position="1302"/>
    </location>
</feature>
<dbReference type="VEuPathDB" id="VectorBase:AEPI008506"/>
<dbReference type="Proteomes" id="UP000075885">
    <property type="component" value="Unassembled WGS sequence"/>
</dbReference>
<dbReference type="STRING" id="199890.A0A182PNH9"/>
<feature type="compositionally biased region" description="Polar residues" evidence="11">
    <location>
        <begin position="1064"/>
        <end position="1079"/>
    </location>
</feature>
<sequence>ANGLATTDSERQRAPPSGRRVKRHFISHEAPGHVVLVSTMNHNNRFTPLWPLATNGGGHPPSRGTNSSGSANINSGSSKVNAGNISSVRLVTNPRSNMKILNISGHQASGTSTNENTLLCGTTLGGSFLTVATNQQRQGQSLLLPPPQRPNPTTPTATNSQHHLTAMLNEPILVQTSDGREYLVDERAIQQIDQIPPENLIYMTESEELSVVGTDDVSQLSIVDENQLELDGYVDAEVPPVVEALEQQPAEMTQYAEECEVTEEVITDDWVQAQGEDCVQVTVDQLGVSSTVVEEDDISVPLDQDEYTLSRPYPCDFCSRRFRKKSSLQNHLMAHSNDRPHMCNLCGAQYSHRCDLLNHLKQHAYTVAEQDELSMRSDQEAECMLDHVLHLYPQTDFLSFYPLFSDDLPDLTNASSVGHTIKHRVRHSSEDEDMYIQNSMVSYNSQPPMQLISTSNYGASSSLTGSYGHEEAMELEGGVDQQYTVGEVDSTITTTTNTTPTTFKASPGKRTPRKRLSAQTNSTTARTKPVLSNKTTAARSNVSSNRQIKKEPTENATSDAISVSRSSSGSFPVTDWRKPFVCQQCGVGFGREKALLSHSRTHADSNTRYDCRYCNLYFWEQAALEDHVYRVHSQSQQQQQQTRKLETWVTDHGSPLALVGEGATTGQYNCDSCSAVFYQLGHLLNHTQQAHGPVDSYQTNSNGKVMIKQELMKTPNHEQKLNSHAEVETTDHEVEEEEEYDDIDYTIEHYEHRPDDQELNSQSSSLTCRDCGESFDAAVDLLEHSEVHSGNRCEPLECQLCGEKFLDETTIKQHVQDRHGDELTATSCAICGKRCKSQTTLMKHAWDHSRERAHSCSKCGKTFHHMTRLKRHMDSHRNKAVNSPFTTTSDLVQHLIVHSDTNTAMKRKPPTFPRKYKRRRKLKPHELERLQSGRRKQKSKRQDDVEEEEEQEEEEEEEKEEDDGDDGEHTRTKGTVEQHHLDGALKSSTRELFLQYEQNTTRSLKPPSRPATQGMLDDNGINLLSNVVLLHGQREESHTKLQNNNHLPESSQLMDQVPAKAKPQTATAGSSRMIYTQKSKPPVTPRRMASRKRPPKEQPVALPSNTGNLQDTEETDPGMANAMEAFFRDRKRNSSLLPEIPPHKISSVSFPLLDDGNTDDPMDEPDQPRRTTTTSFSASEDDLNHQLLMEISNMNKFTERFNSDTVNDLEEILRSPIKSGPPVVAKRAATATKKQPSVSGKKPASAQRNRTVSSKAKVKPKSKVTTSSSSAANTSSTSRQQKSVEKKLPPEPPAVLRSQRLTRRQLEREVNFLKEAYETDPAHNSAMVSKASTMITSSVSTSSGKVVKTELIEQHCTSHDGVLDTMERLGSSERLAAMLLNDGLPEETQNSSGEESSRRSSVSNRQALDSFTAEAYAEGLHMIESGSVVKQEEDEEHENDGHPDDGSQMYHLEDSNTTSTMIPPADGGPLHRCSICAACFVDRAQLILHVPVHI</sequence>
<evidence type="ECO:0000313" key="13">
    <source>
        <dbReference type="EnsemblMetazoa" id="AEPI008506-PA"/>
    </source>
</evidence>
<dbReference type="PROSITE" id="PS50157">
    <property type="entry name" value="ZINC_FINGER_C2H2_2"/>
    <property type="match status" value="10"/>
</dbReference>
<feature type="compositionally biased region" description="Acidic residues" evidence="11">
    <location>
        <begin position="1156"/>
        <end position="1165"/>
    </location>
</feature>
<feature type="compositionally biased region" description="Low complexity" evidence="11">
    <location>
        <begin position="1225"/>
        <end position="1234"/>
    </location>
</feature>
<feature type="domain" description="C2H2-type" evidence="12">
    <location>
        <begin position="341"/>
        <end position="364"/>
    </location>
</feature>
<feature type="domain" description="C2H2-type" evidence="12">
    <location>
        <begin position="609"/>
        <end position="637"/>
    </location>
</feature>
<keyword evidence="9" id="KW-0539">Nucleus</keyword>
<keyword evidence="4 10" id="KW-0863">Zinc-finger</keyword>
<dbReference type="GO" id="GO:0005634">
    <property type="term" value="C:nucleus"/>
    <property type="evidence" value="ECO:0007669"/>
    <property type="project" value="UniProtKB-SubCell"/>
</dbReference>
<dbReference type="PROSITE" id="PS00028">
    <property type="entry name" value="ZINC_FINGER_C2H2_1"/>
    <property type="match status" value="10"/>
</dbReference>
<feature type="region of interest" description="Disordered" evidence="11">
    <location>
        <begin position="1034"/>
        <end position="1116"/>
    </location>
</feature>
<feature type="region of interest" description="Disordered" evidence="11">
    <location>
        <begin position="717"/>
        <end position="738"/>
    </location>
</feature>
<feature type="region of interest" description="Disordered" evidence="11">
    <location>
        <begin position="1"/>
        <end position="20"/>
    </location>
</feature>
<keyword evidence="7" id="KW-0238">DNA-binding</keyword>
<feature type="compositionally biased region" description="Polar residues" evidence="11">
    <location>
        <begin position="517"/>
        <end position="546"/>
    </location>
</feature>
<dbReference type="FunFam" id="3.30.160.60:FF:000100">
    <property type="entry name" value="Zinc finger 45-like"/>
    <property type="match status" value="2"/>
</dbReference>
<feature type="domain" description="C2H2-type" evidence="12">
    <location>
        <begin position="766"/>
        <end position="793"/>
    </location>
</feature>
<reference evidence="13" key="2">
    <citation type="submission" date="2020-05" db="UniProtKB">
        <authorList>
            <consortium name="EnsemblMetazoa"/>
        </authorList>
    </citation>
    <scope>IDENTIFICATION</scope>
    <source>
        <strain evidence="13">Epiroticus2</strain>
    </source>
</reference>
<organism evidence="13 14">
    <name type="scientific">Anopheles epiroticus</name>
    <dbReference type="NCBI Taxonomy" id="199890"/>
    <lineage>
        <taxon>Eukaryota</taxon>
        <taxon>Metazoa</taxon>
        <taxon>Ecdysozoa</taxon>
        <taxon>Arthropoda</taxon>
        <taxon>Hexapoda</taxon>
        <taxon>Insecta</taxon>
        <taxon>Pterygota</taxon>
        <taxon>Neoptera</taxon>
        <taxon>Endopterygota</taxon>
        <taxon>Diptera</taxon>
        <taxon>Nematocera</taxon>
        <taxon>Culicoidea</taxon>
        <taxon>Culicidae</taxon>
        <taxon>Anophelinae</taxon>
        <taxon>Anopheles</taxon>
    </lineage>
</organism>
<comment type="subcellular location">
    <subcellularLocation>
        <location evidence="1">Nucleus</location>
    </subcellularLocation>
</comment>
<feature type="domain" description="C2H2-type" evidence="12">
    <location>
        <begin position="1471"/>
        <end position="1494"/>
    </location>
</feature>
<evidence type="ECO:0000256" key="3">
    <source>
        <dbReference type="ARBA" id="ARBA00022737"/>
    </source>
</evidence>
<dbReference type="GO" id="GO:0003677">
    <property type="term" value="F:DNA binding"/>
    <property type="evidence" value="ECO:0007669"/>
    <property type="project" value="UniProtKB-KW"/>
</dbReference>
<feature type="compositionally biased region" description="Low complexity" evidence="11">
    <location>
        <begin position="492"/>
        <end position="502"/>
    </location>
</feature>
<evidence type="ECO:0000256" key="6">
    <source>
        <dbReference type="ARBA" id="ARBA00023015"/>
    </source>
</evidence>
<keyword evidence="3" id="KW-0677">Repeat</keyword>
<feature type="region of interest" description="Disordered" evidence="11">
    <location>
        <begin position="1135"/>
        <end position="1182"/>
    </location>
</feature>
<feature type="region of interest" description="Disordered" evidence="11">
    <location>
        <begin position="492"/>
        <end position="568"/>
    </location>
</feature>
<name>A0A182PNH9_9DIPT</name>
<keyword evidence="14" id="KW-1185">Reference proteome</keyword>
<dbReference type="PANTHER" id="PTHR16515:SF49">
    <property type="entry name" value="GASTRULA ZINC FINGER PROTEIN XLCGF49.1-LIKE-RELATED"/>
    <property type="match status" value="1"/>
</dbReference>
<feature type="domain" description="C2H2-type" evidence="12">
    <location>
        <begin position="668"/>
        <end position="691"/>
    </location>
</feature>
<dbReference type="InterPro" id="IPR050331">
    <property type="entry name" value="Zinc_finger"/>
</dbReference>
<proteinExistence type="predicted"/>
<evidence type="ECO:0000256" key="7">
    <source>
        <dbReference type="ARBA" id="ARBA00023125"/>
    </source>
</evidence>
<feature type="compositionally biased region" description="Pro residues" evidence="11">
    <location>
        <begin position="144"/>
        <end position="153"/>
    </location>
</feature>
<evidence type="ECO:0000256" key="2">
    <source>
        <dbReference type="ARBA" id="ARBA00022723"/>
    </source>
</evidence>
<evidence type="ECO:0000313" key="14">
    <source>
        <dbReference type="Proteomes" id="UP000075885"/>
    </source>
</evidence>
<feature type="region of interest" description="Disordered" evidence="11">
    <location>
        <begin position="136"/>
        <end position="160"/>
    </location>
</feature>
<dbReference type="EnsemblMetazoa" id="AEPI008506-RA">
    <property type="protein sequence ID" value="AEPI008506-PA"/>
    <property type="gene ID" value="AEPI008506"/>
</dbReference>
<dbReference type="SMART" id="SM00355">
    <property type="entry name" value="ZnF_C2H2"/>
    <property type="match status" value="10"/>
</dbReference>
<feature type="compositionally biased region" description="Basic and acidic residues" evidence="11">
    <location>
        <begin position="717"/>
        <end position="732"/>
    </location>
</feature>
<feature type="domain" description="C2H2-type" evidence="12">
    <location>
        <begin position="580"/>
        <end position="607"/>
    </location>
</feature>
<dbReference type="PANTHER" id="PTHR16515">
    <property type="entry name" value="PR DOMAIN ZINC FINGER PROTEIN"/>
    <property type="match status" value="1"/>
</dbReference>
<feature type="domain" description="C2H2-type" evidence="12">
    <location>
        <begin position="826"/>
        <end position="853"/>
    </location>
</feature>
<feature type="domain" description="C2H2-type" evidence="12">
    <location>
        <begin position="313"/>
        <end position="340"/>
    </location>
</feature>
<dbReference type="InterPro" id="IPR036236">
    <property type="entry name" value="Znf_C2H2_sf"/>
</dbReference>
<reference evidence="14" key="1">
    <citation type="submission" date="2013-03" db="EMBL/GenBank/DDBJ databases">
        <title>The Genome Sequence of Anopheles epiroticus epiroticus2.</title>
        <authorList>
            <consortium name="The Broad Institute Genomics Platform"/>
            <person name="Neafsey D.E."/>
            <person name="Howell P."/>
            <person name="Walker B."/>
            <person name="Young S.K."/>
            <person name="Zeng Q."/>
            <person name="Gargeya S."/>
            <person name="Fitzgerald M."/>
            <person name="Haas B."/>
            <person name="Abouelleil A."/>
            <person name="Allen A.W."/>
            <person name="Alvarado L."/>
            <person name="Arachchi H.M."/>
            <person name="Berlin A.M."/>
            <person name="Chapman S.B."/>
            <person name="Gainer-Dewar J."/>
            <person name="Goldberg J."/>
            <person name="Griggs A."/>
            <person name="Gujja S."/>
            <person name="Hansen M."/>
            <person name="Howarth C."/>
            <person name="Imamovic A."/>
            <person name="Ireland A."/>
            <person name="Larimer J."/>
            <person name="McCowan C."/>
            <person name="Murphy C."/>
            <person name="Pearson M."/>
            <person name="Poon T.W."/>
            <person name="Priest M."/>
            <person name="Roberts A."/>
            <person name="Saif S."/>
            <person name="Shea T."/>
            <person name="Sisk P."/>
            <person name="Sykes S."/>
            <person name="Wortman J."/>
            <person name="Nusbaum C."/>
            <person name="Birren B."/>
        </authorList>
    </citation>
    <scope>NUCLEOTIDE SEQUENCE [LARGE SCALE GENOMIC DNA]</scope>
    <source>
        <strain evidence="14">Epiroticus2</strain>
    </source>
</reference>
<evidence type="ECO:0000256" key="5">
    <source>
        <dbReference type="ARBA" id="ARBA00022833"/>
    </source>
</evidence>
<dbReference type="Gene3D" id="3.30.160.60">
    <property type="entry name" value="Classic Zinc Finger"/>
    <property type="match status" value="4"/>
</dbReference>
<evidence type="ECO:0000256" key="11">
    <source>
        <dbReference type="SAM" id="MobiDB-lite"/>
    </source>
</evidence>
<feature type="compositionally biased region" description="Basic and acidic residues" evidence="11">
    <location>
        <begin position="967"/>
        <end position="983"/>
    </location>
</feature>
<accession>A0A182PNH9</accession>
<feature type="region of interest" description="Disordered" evidence="11">
    <location>
        <begin position="897"/>
        <end position="987"/>
    </location>
</feature>
<protein>
    <recommendedName>
        <fullName evidence="12">C2H2-type domain-containing protein</fullName>
    </recommendedName>
</protein>
<evidence type="ECO:0000259" key="12">
    <source>
        <dbReference type="PROSITE" id="PS50157"/>
    </source>
</evidence>